<dbReference type="Pfam" id="PF00512">
    <property type="entry name" value="HisKA"/>
    <property type="match status" value="1"/>
</dbReference>
<keyword evidence="4" id="KW-1003">Cell membrane</keyword>
<evidence type="ECO:0000313" key="18">
    <source>
        <dbReference type="Proteomes" id="UP000179279"/>
    </source>
</evidence>
<feature type="transmembrane region" description="Helical" evidence="14">
    <location>
        <begin position="162"/>
        <end position="185"/>
    </location>
</feature>
<dbReference type="SMART" id="SM00304">
    <property type="entry name" value="HAMP"/>
    <property type="match status" value="1"/>
</dbReference>
<keyword evidence="13 14" id="KW-0472">Membrane</keyword>
<keyword evidence="8" id="KW-0547">Nucleotide-binding</keyword>
<dbReference type="InterPro" id="IPR036097">
    <property type="entry name" value="HisK_dim/P_sf"/>
</dbReference>
<dbReference type="InterPro" id="IPR036890">
    <property type="entry name" value="HATPase_C_sf"/>
</dbReference>
<organism evidence="17 18">
    <name type="scientific">Candidatus Woykebacteria bacterium RIFCSPLOWO2_01_FULL_41_12</name>
    <dbReference type="NCBI Taxonomy" id="1802604"/>
    <lineage>
        <taxon>Bacteria</taxon>
        <taxon>Candidatus Woykeibacteriota</taxon>
    </lineage>
</organism>
<evidence type="ECO:0000256" key="14">
    <source>
        <dbReference type="SAM" id="Phobius"/>
    </source>
</evidence>
<dbReference type="PANTHER" id="PTHR45528:SF1">
    <property type="entry name" value="SENSOR HISTIDINE KINASE CPXA"/>
    <property type="match status" value="1"/>
</dbReference>
<comment type="caution">
    <text evidence="17">The sequence shown here is derived from an EMBL/GenBank/DDBJ whole genome shotgun (WGS) entry which is preliminary data.</text>
</comment>
<evidence type="ECO:0000256" key="4">
    <source>
        <dbReference type="ARBA" id="ARBA00022475"/>
    </source>
</evidence>
<keyword evidence="6" id="KW-0808">Transferase</keyword>
<comment type="catalytic activity">
    <reaction evidence="1">
        <text>ATP + protein L-histidine = ADP + protein N-phospho-L-histidine.</text>
        <dbReference type="EC" id="2.7.13.3"/>
    </reaction>
</comment>
<dbReference type="InterPro" id="IPR005467">
    <property type="entry name" value="His_kinase_dom"/>
</dbReference>
<dbReference type="SMART" id="SM00387">
    <property type="entry name" value="HATPase_c"/>
    <property type="match status" value="1"/>
</dbReference>
<feature type="domain" description="Histidine kinase" evidence="15">
    <location>
        <begin position="257"/>
        <end position="475"/>
    </location>
</feature>
<dbReference type="EC" id="2.7.13.3" evidence="3"/>
<dbReference type="InterPro" id="IPR003660">
    <property type="entry name" value="HAMP_dom"/>
</dbReference>
<dbReference type="InterPro" id="IPR003661">
    <property type="entry name" value="HisK_dim/P_dom"/>
</dbReference>
<protein>
    <recommendedName>
        <fullName evidence="3">histidine kinase</fullName>
        <ecNumber evidence="3">2.7.13.3</ecNumber>
    </recommendedName>
</protein>
<gene>
    <name evidence="17" type="ORF">A3A57_00860</name>
</gene>
<dbReference type="Gene3D" id="6.10.340.10">
    <property type="match status" value="1"/>
</dbReference>
<dbReference type="PROSITE" id="PS50885">
    <property type="entry name" value="HAMP"/>
    <property type="match status" value="1"/>
</dbReference>
<dbReference type="SUPFAM" id="SSF47384">
    <property type="entry name" value="Homodimeric domain of signal transducing histidine kinase"/>
    <property type="match status" value="1"/>
</dbReference>
<evidence type="ECO:0000256" key="6">
    <source>
        <dbReference type="ARBA" id="ARBA00022679"/>
    </source>
</evidence>
<dbReference type="Proteomes" id="UP000179279">
    <property type="component" value="Unassembled WGS sequence"/>
</dbReference>
<dbReference type="CDD" id="cd00075">
    <property type="entry name" value="HATPase"/>
    <property type="match status" value="1"/>
</dbReference>
<evidence type="ECO:0000256" key="11">
    <source>
        <dbReference type="ARBA" id="ARBA00022989"/>
    </source>
</evidence>
<dbReference type="Pfam" id="PF02518">
    <property type="entry name" value="HATPase_c"/>
    <property type="match status" value="1"/>
</dbReference>
<dbReference type="SMART" id="SM00388">
    <property type="entry name" value="HisKA"/>
    <property type="match status" value="1"/>
</dbReference>
<evidence type="ECO:0000259" key="16">
    <source>
        <dbReference type="PROSITE" id="PS50885"/>
    </source>
</evidence>
<dbReference type="Gene3D" id="3.30.565.10">
    <property type="entry name" value="Histidine kinase-like ATPase, C-terminal domain"/>
    <property type="match status" value="1"/>
</dbReference>
<dbReference type="InterPro" id="IPR050398">
    <property type="entry name" value="HssS/ArlS-like"/>
</dbReference>
<reference evidence="17 18" key="1">
    <citation type="journal article" date="2016" name="Nat. Commun.">
        <title>Thousands of microbial genomes shed light on interconnected biogeochemical processes in an aquifer system.</title>
        <authorList>
            <person name="Anantharaman K."/>
            <person name="Brown C.T."/>
            <person name="Hug L.A."/>
            <person name="Sharon I."/>
            <person name="Castelle C.J."/>
            <person name="Probst A.J."/>
            <person name="Thomas B.C."/>
            <person name="Singh A."/>
            <person name="Wilkins M.J."/>
            <person name="Karaoz U."/>
            <person name="Brodie E.L."/>
            <person name="Williams K.H."/>
            <person name="Hubbard S.S."/>
            <person name="Banfield J.F."/>
        </authorList>
    </citation>
    <scope>NUCLEOTIDE SEQUENCE [LARGE SCALE GENOMIC DNA]</scope>
</reference>
<proteinExistence type="predicted"/>
<dbReference type="InterPro" id="IPR004358">
    <property type="entry name" value="Sig_transdc_His_kin-like_C"/>
</dbReference>
<evidence type="ECO:0000313" key="17">
    <source>
        <dbReference type="EMBL" id="OGY30596.1"/>
    </source>
</evidence>
<dbReference type="CDD" id="cd06225">
    <property type="entry name" value="HAMP"/>
    <property type="match status" value="1"/>
</dbReference>
<evidence type="ECO:0000259" key="15">
    <source>
        <dbReference type="PROSITE" id="PS50109"/>
    </source>
</evidence>
<evidence type="ECO:0000256" key="9">
    <source>
        <dbReference type="ARBA" id="ARBA00022777"/>
    </source>
</evidence>
<dbReference type="CDD" id="cd00082">
    <property type="entry name" value="HisKA"/>
    <property type="match status" value="1"/>
</dbReference>
<evidence type="ECO:0000256" key="2">
    <source>
        <dbReference type="ARBA" id="ARBA00004651"/>
    </source>
</evidence>
<evidence type="ECO:0000256" key="10">
    <source>
        <dbReference type="ARBA" id="ARBA00022840"/>
    </source>
</evidence>
<evidence type="ECO:0000256" key="13">
    <source>
        <dbReference type="ARBA" id="ARBA00023136"/>
    </source>
</evidence>
<dbReference type="AlphaFoldDB" id="A0A1G1WS54"/>
<dbReference type="GO" id="GO:0005524">
    <property type="term" value="F:ATP binding"/>
    <property type="evidence" value="ECO:0007669"/>
    <property type="project" value="UniProtKB-KW"/>
</dbReference>
<dbReference type="GO" id="GO:0000155">
    <property type="term" value="F:phosphorelay sensor kinase activity"/>
    <property type="evidence" value="ECO:0007669"/>
    <property type="project" value="InterPro"/>
</dbReference>
<comment type="subcellular location">
    <subcellularLocation>
        <location evidence="2">Cell membrane</location>
        <topology evidence="2">Multi-pass membrane protein</topology>
    </subcellularLocation>
</comment>
<keyword evidence="11 14" id="KW-1133">Transmembrane helix</keyword>
<keyword evidence="5" id="KW-0597">Phosphoprotein</keyword>
<dbReference type="FunFam" id="3.30.565.10:FF:000023">
    <property type="entry name" value="PAS domain-containing sensor histidine kinase"/>
    <property type="match status" value="1"/>
</dbReference>
<evidence type="ECO:0000256" key="12">
    <source>
        <dbReference type="ARBA" id="ARBA00023012"/>
    </source>
</evidence>
<dbReference type="InterPro" id="IPR003594">
    <property type="entry name" value="HATPase_dom"/>
</dbReference>
<dbReference type="GO" id="GO:0005886">
    <property type="term" value="C:plasma membrane"/>
    <property type="evidence" value="ECO:0007669"/>
    <property type="project" value="UniProtKB-SubCell"/>
</dbReference>
<name>A0A1G1WS54_9BACT</name>
<evidence type="ECO:0000256" key="8">
    <source>
        <dbReference type="ARBA" id="ARBA00022741"/>
    </source>
</evidence>
<feature type="domain" description="HAMP" evidence="16">
    <location>
        <begin position="190"/>
        <end position="242"/>
    </location>
</feature>
<keyword evidence="10" id="KW-0067">ATP-binding</keyword>
<dbReference type="EMBL" id="MHDA01000047">
    <property type="protein sequence ID" value="OGY30596.1"/>
    <property type="molecule type" value="Genomic_DNA"/>
</dbReference>
<dbReference type="PRINTS" id="PR00344">
    <property type="entry name" value="BCTRLSENSOR"/>
</dbReference>
<dbReference type="SUPFAM" id="SSF55874">
    <property type="entry name" value="ATPase domain of HSP90 chaperone/DNA topoisomerase II/histidine kinase"/>
    <property type="match status" value="1"/>
</dbReference>
<dbReference type="Gene3D" id="1.10.287.130">
    <property type="match status" value="1"/>
</dbReference>
<evidence type="ECO:0000256" key="1">
    <source>
        <dbReference type="ARBA" id="ARBA00000085"/>
    </source>
</evidence>
<sequence>MLVLIPLILIFSLSSGVLILRNINTQINTLVTQVRAYSKLTAKPIGDTYSLYYESGYLKFAELTNQILALNPDIKKVQIISVTGEILFDSDQLINTQKPKTIAKEQDSQVVEKVKSNLRSESPSNGSNARPEQIIEPYFEDFGAHPFSVRYFVSYSSISENVFGTVTATMLLSLVFFVASIVLIISTVNKRILSPIEEVTRGAGKIRSGDLSYKIDVNTKDEVADLAAAVNQMAATLRKNIEDLKALDKLKDEFVFIASHNLRTPLTIIKGYTEKLLNEADLSVGAKKEIENMSQATGDLETITESLINLVALEKGKEPVLLSEVEITDLLRRTAEQFGEAASEKKISFIFEFPNQPLPKMRLDAGRISQAFANLIDNAIKFNKEGGKVIIKVEKNPKDVTVSIQDTGIGIRKEEQSKIFEKFHRATDTLRYDYEGVGLGLYLTRLIIQSHLGKIWIKSNLGEGTIFFVQLPFREV</sequence>
<accession>A0A1G1WS54</accession>
<dbReference type="SUPFAM" id="SSF158472">
    <property type="entry name" value="HAMP domain-like"/>
    <property type="match status" value="1"/>
</dbReference>
<evidence type="ECO:0000256" key="7">
    <source>
        <dbReference type="ARBA" id="ARBA00022692"/>
    </source>
</evidence>
<dbReference type="Pfam" id="PF00672">
    <property type="entry name" value="HAMP"/>
    <property type="match status" value="1"/>
</dbReference>
<evidence type="ECO:0000256" key="5">
    <source>
        <dbReference type="ARBA" id="ARBA00022553"/>
    </source>
</evidence>
<evidence type="ECO:0000256" key="3">
    <source>
        <dbReference type="ARBA" id="ARBA00012438"/>
    </source>
</evidence>
<dbReference type="PROSITE" id="PS50109">
    <property type="entry name" value="HIS_KIN"/>
    <property type="match status" value="1"/>
</dbReference>
<keyword evidence="9" id="KW-0418">Kinase</keyword>
<dbReference type="PANTHER" id="PTHR45528">
    <property type="entry name" value="SENSOR HISTIDINE KINASE CPXA"/>
    <property type="match status" value="1"/>
</dbReference>
<keyword evidence="12" id="KW-0902">Two-component regulatory system</keyword>
<keyword evidence="7 14" id="KW-0812">Transmembrane</keyword>